<evidence type="ECO:0000313" key="4">
    <source>
        <dbReference type="Proteomes" id="UP001155145"/>
    </source>
</evidence>
<keyword evidence="3" id="KW-1185">Reference proteome</keyword>
<dbReference type="Proteomes" id="UP001155145">
    <property type="component" value="Unassembled WGS sequence"/>
</dbReference>
<organism evidence="1 4">
    <name type="scientific">Arthrobacter zhangbolii</name>
    <dbReference type="NCBI Taxonomy" id="2886936"/>
    <lineage>
        <taxon>Bacteria</taxon>
        <taxon>Bacillati</taxon>
        <taxon>Actinomycetota</taxon>
        <taxon>Actinomycetes</taxon>
        <taxon>Micrococcales</taxon>
        <taxon>Micrococcaceae</taxon>
        <taxon>Arthrobacter</taxon>
    </lineage>
</organism>
<protein>
    <submittedName>
        <fullName evidence="1">Acyl-CoA thioesterase</fullName>
    </submittedName>
</protein>
<dbReference type="EMBL" id="CP094984">
    <property type="protein sequence ID" value="UON90977.1"/>
    <property type="molecule type" value="Genomic_DNA"/>
</dbReference>
<accession>A0A9X1M5D2</accession>
<dbReference type="PANTHER" id="PTHR31793">
    <property type="entry name" value="4-HYDROXYBENZOYL-COA THIOESTERASE FAMILY MEMBER"/>
    <property type="match status" value="1"/>
</dbReference>
<reference evidence="1" key="1">
    <citation type="submission" date="2021-10" db="EMBL/GenBank/DDBJ databases">
        <title>Novel species in genus Arthrobacter.</title>
        <authorList>
            <person name="Liu Y."/>
        </authorList>
    </citation>
    <scope>NUCLEOTIDE SEQUENCE</scope>
    <source>
        <strain evidence="1">Zg-Y462</strain>
        <strain evidence="3">zg-Y462</strain>
    </source>
</reference>
<dbReference type="Pfam" id="PF13279">
    <property type="entry name" value="4HBT_2"/>
    <property type="match status" value="1"/>
</dbReference>
<evidence type="ECO:0000313" key="2">
    <source>
        <dbReference type="EMBL" id="UON90977.1"/>
    </source>
</evidence>
<dbReference type="CDD" id="cd00586">
    <property type="entry name" value="4HBT"/>
    <property type="match status" value="1"/>
</dbReference>
<dbReference type="Gene3D" id="3.10.129.10">
    <property type="entry name" value="Hotdog Thioesterase"/>
    <property type="match status" value="1"/>
</dbReference>
<evidence type="ECO:0000313" key="3">
    <source>
        <dbReference type="Proteomes" id="UP000829758"/>
    </source>
</evidence>
<dbReference type="SUPFAM" id="SSF54637">
    <property type="entry name" value="Thioesterase/thiol ester dehydrase-isomerase"/>
    <property type="match status" value="1"/>
</dbReference>
<dbReference type="EMBL" id="JAJFZT010000001">
    <property type="protein sequence ID" value="MCC3271232.1"/>
    <property type="molecule type" value="Genomic_DNA"/>
</dbReference>
<dbReference type="AlphaFoldDB" id="A0A9X1M5D2"/>
<name>A0A9X1M5D2_9MICC</name>
<proteinExistence type="predicted"/>
<gene>
    <name evidence="1" type="ORF">LJ755_00610</name>
    <name evidence="2" type="ORF">MUK71_10075</name>
</gene>
<dbReference type="GO" id="GO:0047617">
    <property type="term" value="F:fatty acyl-CoA hydrolase activity"/>
    <property type="evidence" value="ECO:0007669"/>
    <property type="project" value="TreeGrafter"/>
</dbReference>
<dbReference type="PANTHER" id="PTHR31793:SF24">
    <property type="entry name" value="LONG-CHAIN ACYL-COA THIOESTERASE FADM"/>
    <property type="match status" value="1"/>
</dbReference>
<sequence>MHRFPVQLRYGDQDPNGHINNVKFIQFLEEARVRLGLLPLESGAGSPGSFRDLTGDRTSTYVARQEIEYLAPLLHGDEPVWVDVWVTRVGSTSLTYGFRLADETGGSVYAYAEAVMVQVDSAEGRPVPLTDAQQEVLQGWMGDPVPFRTPVTAGRGN</sequence>
<dbReference type="Proteomes" id="UP000829758">
    <property type="component" value="Chromosome"/>
</dbReference>
<dbReference type="InterPro" id="IPR029069">
    <property type="entry name" value="HotDog_dom_sf"/>
</dbReference>
<dbReference type="RefSeq" id="WP_227901540.1">
    <property type="nucleotide sequence ID" value="NZ_CP094984.1"/>
</dbReference>
<evidence type="ECO:0000313" key="1">
    <source>
        <dbReference type="EMBL" id="MCC3271232.1"/>
    </source>
</evidence>
<dbReference type="InterPro" id="IPR050563">
    <property type="entry name" value="4-hydroxybenzoyl-CoA_TE"/>
</dbReference>